<keyword evidence="2" id="KW-1185">Reference proteome</keyword>
<dbReference type="Pfam" id="PF01359">
    <property type="entry name" value="Transposase_1"/>
    <property type="match status" value="1"/>
</dbReference>
<dbReference type="InterPro" id="IPR036397">
    <property type="entry name" value="RNaseH_sf"/>
</dbReference>
<protein>
    <recommendedName>
        <fullName evidence="3">Transposase</fullName>
    </recommendedName>
</protein>
<gene>
    <name evidence="1" type="ORF">GWI33_012474</name>
</gene>
<dbReference type="GO" id="GO:0003676">
    <property type="term" value="F:nucleic acid binding"/>
    <property type="evidence" value="ECO:0007669"/>
    <property type="project" value="InterPro"/>
</dbReference>
<reference evidence="1" key="1">
    <citation type="submission" date="2020-08" db="EMBL/GenBank/DDBJ databases">
        <title>Genome sequencing and assembly of the red palm weevil Rhynchophorus ferrugineus.</title>
        <authorList>
            <person name="Dias G.B."/>
            <person name="Bergman C.M."/>
            <person name="Manee M."/>
        </authorList>
    </citation>
    <scope>NUCLEOTIDE SEQUENCE</scope>
    <source>
        <strain evidence="1">AA-2017</strain>
        <tissue evidence="1">Whole larva</tissue>
    </source>
</reference>
<dbReference type="PANTHER" id="PTHR46060">
    <property type="entry name" value="MARINER MOS1 TRANSPOSASE-LIKE PROTEIN"/>
    <property type="match status" value="1"/>
</dbReference>
<dbReference type="OrthoDB" id="10644560at2759"/>
<dbReference type="Gene3D" id="3.30.420.10">
    <property type="entry name" value="Ribonuclease H-like superfamily/Ribonuclease H"/>
    <property type="match status" value="1"/>
</dbReference>
<evidence type="ECO:0000313" key="2">
    <source>
        <dbReference type="Proteomes" id="UP000625711"/>
    </source>
</evidence>
<evidence type="ECO:0000313" key="1">
    <source>
        <dbReference type="EMBL" id="KAF7274862.1"/>
    </source>
</evidence>
<evidence type="ECO:0008006" key="3">
    <source>
        <dbReference type="Google" id="ProtNLM"/>
    </source>
</evidence>
<sequence length="164" mass="19252">MSTENGERSGCPKEVVTGENIKKINKIILNDRKLNLNKIVDTLNISNESVHQIIHEYLGMKKFCAKWVPRELTFYQNQRVDESEQYLKMIKHNKFEFLHRYVTKDETWLHHFTPKFNRQSSEWIAHDEPAPKRGKTQQSAGKVMASVFRDAHGIIFIDYSLMAT</sequence>
<proteinExistence type="predicted"/>
<dbReference type="InterPro" id="IPR052709">
    <property type="entry name" value="Transposase-MT_Hybrid"/>
</dbReference>
<organism evidence="1 2">
    <name type="scientific">Rhynchophorus ferrugineus</name>
    <name type="common">Red palm weevil</name>
    <name type="synonym">Curculio ferrugineus</name>
    <dbReference type="NCBI Taxonomy" id="354439"/>
    <lineage>
        <taxon>Eukaryota</taxon>
        <taxon>Metazoa</taxon>
        <taxon>Ecdysozoa</taxon>
        <taxon>Arthropoda</taxon>
        <taxon>Hexapoda</taxon>
        <taxon>Insecta</taxon>
        <taxon>Pterygota</taxon>
        <taxon>Neoptera</taxon>
        <taxon>Endopterygota</taxon>
        <taxon>Coleoptera</taxon>
        <taxon>Polyphaga</taxon>
        <taxon>Cucujiformia</taxon>
        <taxon>Curculionidae</taxon>
        <taxon>Dryophthorinae</taxon>
        <taxon>Rhynchophorus</taxon>
    </lineage>
</organism>
<dbReference type="InterPro" id="IPR001888">
    <property type="entry name" value="Transposase_1"/>
</dbReference>
<name>A0A834I5D4_RHYFE</name>
<comment type="caution">
    <text evidence="1">The sequence shown here is derived from an EMBL/GenBank/DDBJ whole genome shotgun (WGS) entry which is preliminary data.</text>
</comment>
<accession>A0A834I5D4</accession>
<dbReference type="AlphaFoldDB" id="A0A834I5D4"/>
<dbReference type="PANTHER" id="PTHR46060:SF1">
    <property type="entry name" value="MARINER MOS1 TRANSPOSASE-LIKE PROTEIN"/>
    <property type="match status" value="1"/>
</dbReference>
<dbReference type="EMBL" id="JAACXV010011976">
    <property type="protein sequence ID" value="KAF7274862.1"/>
    <property type="molecule type" value="Genomic_DNA"/>
</dbReference>
<dbReference type="Proteomes" id="UP000625711">
    <property type="component" value="Unassembled WGS sequence"/>
</dbReference>